<dbReference type="Proteomes" id="UP000018745">
    <property type="component" value="Chromosome"/>
</dbReference>
<dbReference type="EMBL" id="CP006935">
    <property type="protein sequence ID" value="AHC40344.1"/>
    <property type="molecule type" value="Genomic_DNA"/>
</dbReference>
<evidence type="ECO:0000313" key="2">
    <source>
        <dbReference type="Proteomes" id="UP000018745"/>
    </source>
</evidence>
<gene>
    <name evidence="1" type="ORF">OVS_02645</name>
</gene>
<evidence type="ECO:0000313" key="1">
    <source>
        <dbReference type="EMBL" id="AHC40344.1"/>
    </source>
</evidence>
<reference evidence="1 2" key="1">
    <citation type="journal article" date="2014" name="Genome Announc.">
        <title>Complete Genome Sequence of Mycoplasma ovis Strain Michigan, a Hemoplasma of Sheep with Two Distinct 16S rRNA Genes.</title>
        <authorList>
            <person name="Deshuillers P.L."/>
            <person name="Santos A.P."/>
            <person name="do Nascimento N.C."/>
            <person name="Hampel J.A."/>
            <person name="Bergin I.L."/>
            <person name="Dyson M.C."/>
            <person name="Messick J.B."/>
        </authorList>
    </citation>
    <scope>NUCLEOTIDE SEQUENCE [LARGE SCALE GENOMIC DNA]</scope>
    <source>
        <strain evidence="1 2">Michigan</strain>
    </source>
</reference>
<dbReference type="RefSeq" id="WP_024071301.1">
    <property type="nucleotide sequence ID" value="NC_023062.1"/>
</dbReference>
<protein>
    <submittedName>
        <fullName evidence="1">Uncharacterized protein</fullName>
    </submittedName>
</protein>
<keyword evidence="2" id="KW-1185">Reference proteome</keyword>
<proteinExistence type="predicted"/>
<accession>A0ABM5P244</accession>
<organism evidence="1 2">
    <name type="scientific">Mycoplasma ovis str. Michigan</name>
    <dbReference type="NCBI Taxonomy" id="1415773"/>
    <lineage>
        <taxon>Bacteria</taxon>
        <taxon>Bacillati</taxon>
        <taxon>Mycoplasmatota</taxon>
        <taxon>Mollicutes</taxon>
        <taxon>Mycoplasmataceae</taxon>
        <taxon>Mycoplasma</taxon>
    </lineage>
</organism>
<name>A0ABM5P244_9MOLU</name>
<sequence length="129" mass="14852">MLLKKILTSIFVGSSIGTGPYLIATQLPNSEVVKAPDEDVGFGKRCLLDQEICDFMEQTEFKQDGEGSPEENPYITEPLKQKLNSDWEKFIKTREDDFCGFGFYGKKDVNTLEKCYQFLIEQHKKKKKK</sequence>